<accession>E1F7Y0</accession>
<feature type="region of interest" description="Disordered" evidence="2">
    <location>
        <begin position="378"/>
        <end position="418"/>
    </location>
</feature>
<dbReference type="PANTHER" id="PTHR24120">
    <property type="entry name" value="GH07239P"/>
    <property type="match status" value="1"/>
</dbReference>
<dbReference type="InterPro" id="IPR011009">
    <property type="entry name" value="Kinase-like_dom_sf"/>
</dbReference>
<keyword evidence="1" id="KW-0040">ANK repeat</keyword>
<sequence length="719" mass="78061">MAVACGLYPSAPPPAEHALRAVGRDVVGSLGRTMDIGDIFRIDPEKLFGRKRKLLKTGDSYTINDSSEHPKFTVTVVQLDGLDKDLAELVELKLNAIREFSHPGVIRYHRLLRRGNVIFIVADHCGCSLGQFIADHRVACEPVPKKLLLSILGQLADALAYLHDPDKVGTGGRPLSATVHRNLEPTSILIEESDQRVVITNFGLCKGTSSRTARAGDPAYAAPEALLRGAATPASDVWSLGAVAYELATLRKPDFLGGRDPAEAFVAWWSPDLSGVADNFIRSVLGKMLALDPAERLTARELVCLLRMASDSTDEQEAQDTRLIEVRAALAVALTRASDGMLALEKDPTSSAAKVDSIKKQYAIAAMLLGEMQKIKAEMGESDEPDETEESEESEESDEPEKKHLIEEDDSTDLMRAVDRSDVEAVKTLTPLQGGVKMKGCALVGDWKVYEGTALMRAAVYGHAEIVELLAEKEEGLRDSDGWTALMCAAAYGHVHCVKLLLEKEGGMQCDDGWTALMSAAKHGYTDCLRLLLEKESGVQDNEGWTALMSAAKHGHIDCLNLLLEREGGVRDNEGGTALMWAAESGHADCVRLLMEKEGGIQGSNGWTALIVAAEHGKADCVELLLEREGGLQKTDGTTALIWAAQNGHTSCVRLLADKEAGMQDNNGWTALIFAAQGGYVECVKLLMREKGLRDYSGWTALDVARRWRDHEIVALLSE</sequence>
<dbReference type="EMBL" id="ACVC01000228">
    <property type="protein sequence ID" value="EFO61419.1"/>
    <property type="molecule type" value="Genomic_DNA"/>
</dbReference>
<dbReference type="PROSITE" id="PS50088">
    <property type="entry name" value="ANK_REPEAT"/>
    <property type="match status" value="6"/>
</dbReference>
<reference evidence="4 5" key="1">
    <citation type="journal article" date="2010" name="BMC Genomics">
        <title>Genome analysis and comparative genomics of a Giardia intestinalis assemblage E isolate.</title>
        <authorList>
            <person name="Jerlstrom-Hultqvist J."/>
            <person name="Franzen O."/>
            <person name="Ankarklev J."/>
            <person name="Xu F."/>
            <person name="Nohynkova E."/>
            <person name="Andersson J.O."/>
            <person name="Svard S.G."/>
            <person name="Andersson B."/>
        </authorList>
    </citation>
    <scope>NUCLEOTIDE SEQUENCE [LARGE SCALE GENOMIC DNA]</scope>
    <source>
        <strain evidence="4 5">P15</strain>
    </source>
</reference>
<dbReference type="Pfam" id="PF00069">
    <property type="entry name" value="Pkinase"/>
    <property type="match status" value="1"/>
</dbReference>
<keyword evidence="4" id="KW-0418">Kinase</keyword>
<dbReference type="GO" id="GO:0005524">
    <property type="term" value="F:ATP binding"/>
    <property type="evidence" value="ECO:0007669"/>
    <property type="project" value="InterPro"/>
</dbReference>
<gene>
    <name evidence="4" type="ORF">GLP15_1607</name>
</gene>
<feature type="repeat" description="ANK" evidence="1">
    <location>
        <begin position="605"/>
        <end position="637"/>
    </location>
</feature>
<dbReference type="PANTHER" id="PTHR24120:SF4">
    <property type="entry name" value="GH07239P"/>
    <property type="match status" value="1"/>
</dbReference>
<feature type="domain" description="Protein kinase" evidence="3">
    <location>
        <begin position="16"/>
        <end position="308"/>
    </location>
</feature>
<dbReference type="InterPro" id="IPR036770">
    <property type="entry name" value="Ankyrin_rpt-contain_sf"/>
</dbReference>
<dbReference type="AlphaFoldDB" id="E1F7Y0"/>
<keyword evidence="4" id="KW-0808">Transferase</keyword>
<feature type="repeat" description="ANK" evidence="1">
    <location>
        <begin position="543"/>
        <end position="575"/>
    </location>
</feature>
<dbReference type="PROSITE" id="PS50297">
    <property type="entry name" value="ANK_REP_REGION"/>
    <property type="match status" value="2"/>
</dbReference>
<dbReference type="Proteomes" id="UP000008974">
    <property type="component" value="Unassembled WGS sequence"/>
</dbReference>
<dbReference type="GO" id="GO:0004672">
    <property type="term" value="F:protein kinase activity"/>
    <property type="evidence" value="ECO:0007669"/>
    <property type="project" value="InterPro"/>
</dbReference>
<dbReference type="InterPro" id="IPR002110">
    <property type="entry name" value="Ankyrin_rpt"/>
</dbReference>
<dbReference type="PROSITE" id="PS50011">
    <property type="entry name" value="PROTEIN_KINASE_DOM"/>
    <property type="match status" value="1"/>
</dbReference>
<dbReference type="STRING" id="658858.E1F7Y0"/>
<organism evidence="4 5">
    <name type="scientific">Giardia intestinalis (strain P15)</name>
    <name type="common">Giardia lamblia</name>
    <dbReference type="NCBI Taxonomy" id="658858"/>
    <lineage>
        <taxon>Eukaryota</taxon>
        <taxon>Metamonada</taxon>
        <taxon>Diplomonadida</taxon>
        <taxon>Hexamitidae</taxon>
        <taxon>Giardiinae</taxon>
        <taxon>Giardia</taxon>
    </lineage>
</organism>
<evidence type="ECO:0000256" key="1">
    <source>
        <dbReference type="PROSITE-ProRule" id="PRU00023"/>
    </source>
</evidence>
<dbReference type="SMART" id="SM00248">
    <property type="entry name" value="ANK"/>
    <property type="match status" value="9"/>
</dbReference>
<evidence type="ECO:0000256" key="2">
    <source>
        <dbReference type="SAM" id="MobiDB-lite"/>
    </source>
</evidence>
<proteinExistence type="predicted"/>
<feature type="repeat" description="ANK" evidence="1">
    <location>
        <begin position="512"/>
        <end position="544"/>
    </location>
</feature>
<dbReference type="VEuPathDB" id="GiardiaDB:GLP15_1607"/>
<evidence type="ECO:0000313" key="5">
    <source>
        <dbReference type="Proteomes" id="UP000008974"/>
    </source>
</evidence>
<evidence type="ECO:0000259" key="3">
    <source>
        <dbReference type="PROSITE" id="PS50011"/>
    </source>
</evidence>
<comment type="caution">
    <text evidence="4">The sequence shown here is derived from an EMBL/GenBank/DDBJ whole genome shotgun (WGS) entry which is preliminary data.</text>
</comment>
<feature type="repeat" description="ANK" evidence="1">
    <location>
        <begin position="636"/>
        <end position="668"/>
    </location>
</feature>
<feature type="repeat" description="ANK" evidence="1">
    <location>
        <begin position="574"/>
        <end position="606"/>
    </location>
</feature>
<dbReference type="Gene3D" id="1.25.40.20">
    <property type="entry name" value="Ankyrin repeat-containing domain"/>
    <property type="match status" value="4"/>
</dbReference>
<feature type="compositionally biased region" description="Acidic residues" evidence="2">
    <location>
        <begin position="380"/>
        <end position="399"/>
    </location>
</feature>
<dbReference type="SUPFAM" id="SSF56112">
    <property type="entry name" value="Protein kinase-like (PK-like)"/>
    <property type="match status" value="1"/>
</dbReference>
<dbReference type="Gene3D" id="1.10.510.10">
    <property type="entry name" value="Transferase(Phosphotransferase) domain 1"/>
    <property type="match status" value="1"/>
</dbReference>
<dbReference type="Pfam" id="PF12796">
    <property type="entry name" value="Ank_2"/>
    <property type="match status" value="4"/>
</dbReference>
<dbReference type="SUPFAM" id="SSF48403">
    <property type="entry name" value="Ankyrin repeat"/>
    <property type="match status" value="1"/>
</dbReference>
<evidence type="ECO:0000313" key="4">
    <source>
        <dbReference type="EMBL" id="EFO61419.1"/>
    </source>
</evidence>
<name>E1F7Y0_GIAIA</name>
<dbReference type="OrthoDB" id="20872at2759"/>
<protein>
    <submittedName>
        <fullName evidence="4">Kinase, NEK</fullName>
    </submittedName>
</protein>
<feature type="repeat" description="ANK" evidence="1">
    <location>
        <begin position="481"/>
        <end position="513"/>
    </location>
</feature>
<dbReference type="InterPro" id="IPR000719">
    <property type="entry name" value="Prot_kinase_dom"/>
</dbReference>